<protein>
    <submittedName>
        <fullName evidence="9">Uncharacterized protein LOC120254285</fullName>
    </submittedName>
</protein>
<dbReference type="Proteomes" id="UP001515500">
    <property type="component" value="Chromosome 1"/>
</dbReference>
<feature type="region of interest" description="Disordered" evidence="5">
    <location>
        <begin position="315"/>
        <end position="335"/>
    </location>
</feature>
<evidence type="ECO:0000256" key="2">
    <source>
        <dbReference type="ARBA" id="ARBA00022771"/>
    </source>
</evidence>
<dbReference type="PANTHER" id="PTHR31973:SF187">
    <property type="entry name" value="MUTATOR TRANSPOSASE MUDRA PROTEIN"/>
    <property type="match status" value="1"/>
</dbReference>
<dbReference type="GeneID" id="120254285"/>
<keyword evidence="8" id="KW-1185">Reference proteome</keyword>
<dbReference type="Pfam" id="PF04434">
    <property type="entry name" value="SWIM"/>
    <property type="match status" value="1"/>
</dbReference>
<reference evidence="9" key="2">
    <citation type="submission" date="2025-08" db="UniProtKB">
        <authorList>
            <consortium name="RefSeq"/>
        </authorList>
    </citation>
    <scope>IDENTIFICATION</scope>
</reference>
<feature type="region of interest" description="Disordered" evidence="5">
    <location>
        <begin position="380"/>
        <end position="406"/>
    </location>
</feature>
<feature type="chain" id="PRO_5044315055" evidence="6">
    <location>
        <begin position="21"/>
        <end position="588"/>
    </location>
</feature>
<sequence>MAGCRHFVFLDGCFLKGVYGGQLLCAVGIDANDCIYPISWAMVSKESKDNWKWFLEILAQDLRITDSRHWAFMSDRQKGLMPAITECFPLSEHRYCVRHIHTNFRKTFRGKALKDQLWACAKATNLHVFEKEMEIMKGMSVGGHDYMKKIEPKHWSRAYFQSKFKCDILLNNLCECFNSNILEARLKGVITMTEMIRTQLMKRIQKRRDAMKKVTTSHCPKILKKLEKFKQLSWFYNTTWSGGDKYQVIGPNGQFVVDKRQCTCSCRRWQLSGIPCGHAISVLYYNKETPENYLDNCYKVTTFMNTYKNILNPTHDKDSWPKSDQGPVIPPEPVNQRRGRKTLLRRKEAEENQGFTNGKVSKRGVKMRCSVCGETGHNKRYHGLKGNRNASGGQTHGEASQGESITADDQTAMNDALRLIDENERAEANTEAGGEYHITPPALDHQVSQFITIPVQAIHEATPLVEYSMRQQQHESGLPVTRVPTIPNQKAHVELPTGETPVRRPKITIRSKKARINEGPSSDANPPFKNPISAAIVPKLRSQETEKMSKKGVGRRQQCRQEKEGMATTVKMAPPLAQPTHEGNAIAL</sequence>
<dbReference type="Pfam" id="PF10551">
    <property type="entry name" value="MULE"/>
    <property type="match status" value="1"/>
</dbReference>
<evidence type="ECO:0000256" key="5">
    <source>
        <dbReference type="SAM" id="MobiDB-lite"/>
    </source>
</evidence>
<evidence type="ECO:0000256" key="3">
    <source>
        <dbReference type="ARBA" id="ARBA00022833"/>
    </source>
</evidence>
<accession>A0AB40ATI1</accession>
<dbReference type="SMART" id="SM00575">
    <property type="entry name" value="ZnF_PMZ"/>
    <property type="match status" value="1"/>
</dbReference>
<dbReference type="InterPro" id="IPR018289">
    <property type="entry name" value="MULE_transposase_dom"/>
</dbReference>
<keyword evidence="2 4" id="KW-0863">Zinc-finger</keyword>
<dbReference type="InterPro" id="IPR006564">
    <property type="entry name" value="Znf_PMZ"/>
</dbReference>
<evidence type="ECO:0000313" key="9">
    <source>
        <dbReference type="RefSeq" id="XP_039118367.1"/>
    </source>
</evidence>
<feature type="domain" description="SWIM-type" evidence="7">
    <location>
        <begin position="255"/>
        <end position="287"/>
    </location>
</feature>
<feature type="region of interest" description="Disordered" evidence="5">
    <location>
        <begin position="541"/>
        <end position="588"/>
    </location>
</feature>
<evidence type="ECO:0000256" key="1">
    <source>
        <dbReference type="ARBA" id="ARBA00022723"/>
    </source>
</evidence>
<dbReference type="PANTHER" id="PTHR31973">
    <property type="entry name" value="POLYPROTEIN, PUTATIVE-RELATED"/>
    <property type="match status" value="1"/>
</dbReference>
<keyword evidence="3" id="KW-0862">Zinc</keyword>
<organism evidence="8 9">
    <name type="scientific">Dioscorea cayennensis subsp. rotundata</name>
    <name type="common">White Guinea yam</name>
    <name type="synonym">Dioscorea rotundata</name>
    <dbReference type="NCBI Taxonomy" id="55577"/>
    <lineage>
        <taxon>Eukaryota</taxon>
        <taxon>Viridiplantae</taxon>
        <taxon>Streptophyta</taxon>
        <taxon>Embryophyta</taxon>
        <taxon>Tracheophyta</taxon>
        <taxon>Spermatophyta</taxon>
        <taxon>Magnoliopsida</taxon>
        <taxon>Liliopsida</taxon>
        <taxon>Dioscoreales</taxon>
        <taxon>Dioscoreaceae</taxon>
        <taxon>Dioscorea</taxon>
    </lineage>
</organism>
<evidence type="ECO:0000313" key="8">
    <source>
        <dbReference type="Proteomes" id="UP001515500"/>
    </source>
</evidence>
<dbReference type="GO" id="GO:0008270">
    <property type="term" value="F:zinc ion binding"/>
    <property type="evidence" value="ECO:0007669"/>
    <property type="project" value="UniProtKB-KW"/>
</dbReference>
<dbReference type="PROSITE" id="PS50966">
    <property type="entry name" value="ZF_SWIM"/>
    <property type="match status" value="1"/>
</dbReference>
<feature type="compositionally biased region" description="Polar residues" evidence="5">
    <location>
        <begin position="388"/>
        <end position="406"/>
    </location>
</feature>
<feature type="signal peptide" evidence="6">
    <location>
        <begin position="1"/>
        <end position="20"/>
    </location>
</feature>
<evidence type="ECO:0000256" key="6">
    <source>
        <dbReference type="SAM" id="SignalP"/>
    </source>
</evidence>
<keyword evidence="6" id="KW-0732">Signal</keyword>
<gene>
    <name evidence="9" type="primary">LOC120254285</name>
</gene>
<name>A0AB40ATI1_DIOCR</name>
<evidence type="ECO:0000256" key="4">
    <source>
        <dbReference type="PROSITE-ProRule" id="PRU00325"/>
    </source>
</evidence>
<proteinExistence type="predicted"/>
<reference evidence="8" key="1">
    <citation type="submission" date="2025-05" db="UniProtKB">
        <authorList>
            <consortium name="RefSeq"/>
        </authorList>
    </citation>
    <scope>NUCLEOTIDE SEQUENCE [LARGE SCALE GENOMIC DNA]</scope>
</reference>
<dbReference type="RefSeq" id="XP_039118367.1">
    <property type="nucleotide sequence ID" value="XM_039262433.1"/>
</dbReference>
<keyword evidence="1" id="KW-0479">Metal-binding</keyword>
<dbReference type="AlphaFoldDB" id="A0AB40ATI1"/>
<dbReference type="InterPro" id="IPR007527">
    <property type="entry name" value="Znf_SWIM"/>
</dbReference>
<evidence type="ECO:0000259" key="7">
    <source>
        <dbReference type="PROSITE" id="PS50966"/>
    </source>
</evidence>